<dbReference type="AlphaFoldDB" id="A0A7J6BAL4"/>
<dbReference type="SUPFAM" id="SSF56634">
    <property type="entry name" value="Heme-dependent catalase-like"/>
    <property type="match status" value="1"/>
</dbReference>
<reference evidence="2 3" key="1">
    <citation type="submission" date="2020-02" db="EMBL/GenBank/DDBJ databases">
        <title>A chromosome-scale genome assembly of the black bullhead catfish (Ameiurus melas).</title>
        <authorList>
            <person name="Wen M."/>
            <person name="Zham M."/>
            <person name="Cabau C."/>
            <person name="Klopp C."/>
            <person name="Donnadieu C."/>
            <person name="Roques C."/>
            <person name="Bouchez O."/>
            <person name="Lampietro C."/>
            <person name="Jouanno E."/>
            <person name="Herpin A."/>
            <person name="Louis A."/>
            <person name="Berthelot C."/>
            <person name="Parey E."/>
            <person name="Roest-Crollius H."/>
            <person name="Braasch I."/>
            <person name="Postlethwait J."/>
            <person name="Robinson-Rechavi M."/>
            <person name="Echchiki A."/>
            <person name="Begum T."/>
            <person name="Montfort J."/>
            <person name="Schartl M."/>
            <person name="Bobe J."/>
            <person name="Guiguen Y."/>
        </authorList>
    </citation>
    <scope>NUCLEOTIDE SEQUENCE [LARGE SCALE GENOMIC DNA]</scope>
    <source>
        <strain evidence="2">M_S1</strain>
        <tissue evidence="2">Blood</tissue>
    </source>
</reference>
<dbReference type="Pfam" id="PF06628">
    <property type="entry name" value="Catalase-rel"/>
    <property type="match status" value="1"/>
</dbReference>
<gene>
    <name evidence="2" type="ORF">AMELA_G00037680</name>
</gene>
<evidence type="ECO:0000259" key="1">
    <source>
        <dbReference type="Pfam" id="PF06628"/>
    </source>
</evidence>
<sequence length="172" mass="19728">MCMTDNQGGVLNYYHNNFSAPDCGVPHFTESKFRVCPDVGHNSSDDDNGRVRTFFTAVLNEAERERLCRNMAGHLKGPQLFIQKRMVQCLTVDQDYGSRVQALLDKYNAKRTLCTFIRREVCLPWPLLPRYDVWNFCRTNMPVNSHRERCVSGGKAGPHTHRAVLAILFYGK</sequence>
<dbReference type="Gene3D" id="2.40.180.10">
    <property type="entry name" value="Catalase core domain"/>
    <property type="match status" value="1"/>
</dbReference>
<feature type="domain" description="Catalase immune-responsive" evidence="1">
    <location>
        <begin position="43"/>
        <end position="103"/>
    </location>
</feature>
<keyword evidence="3" id="KW-1185">Reference proteome</keyword>
<dbReference type="InterPro" id="IPR010582">
    <property type="entry name" value="Catalase_immune_responsive"/>
</dbReference>
<accession>A0A7J6BAL4</accession>
<dbReference type="InterPro" id="IPR020835">
    <property type="entry name" value="Catalase_sf"/>
</dbReference>
<organism evidence="2 3">
    <name type="scientific">Ameiurus melas</name>
    <name type="common">Black bullhead</name>
    <name type="synonym">Silurus melas</name>
    <dbReference type="NCBI Taxonomy" id="219545"/>
    <lineage>
        <taxon>Eukaryota</taxon>
        <taxon>Metazoa</taxon>
        <taxon>Chordata</taxon>
        <taxon>Craniata</taxon>
        <taxon>Vertebrata</taxon>
        <taxon>Euteleostomi</taxon>
        <taxon>Actinopterygii</taxon>
        <taxon>Neopterygii</taxon>
        <taxon>Teleostei</taxon>
        <taxon>Ostariophysi</taxon>
        <taxon>Siluriformes</taxon>
        <taxon>Ictaluridae</taxon>
        <taxon>Ameiurus</taxon>
    </lineage>
</organism>
<dbReference type="EMBL" id="JAAGNN010000003">
    <property type="protein sequence ID" value="KAF4091497.1"/>
    <property type="molecule type" value="Genomic_DNA"/>
</dbReference>
<evidence type="ECO:0000313" key="2">
    <source>
        <dbReference type="EMBL" id="KAF4091497.1"/>
    </source>
</evidence>
<dbReference type="GO" id="GO:0020037">
    <property type="term" value="F:heme binding"/>
    <property type="evidence" value="ECO:0007669"/>
    <property type="project" value="InterPro"/>
</dbReference>
<name>A0A7J6BAL4_AMEME</name>
<dbReference type="Proteomes" id="UP000593565">
    <property type="component" value="Unassembled WGS sequence"/>
</dbReference>
<protein>
    <recommendedName>
        <fullName evidence="1">Catalase immune-responsive domain-containing protein</fullName>
    </recommendedName>
</protein>
<proteinExistence type="predicted"/>
<evidence type="ECO:0000313" key="3">
    <source>
        <dbReference type="Proteomes" id="UP000593565"/>
    </source>
</evidence>
<comment type="caution">
    <text evidence="2">The sequence shown here is derived from an EMBL/GenBank/DDBJ whole genome shotgun (WGS) entry which is preliminary data.</text>
</comment>